<dbReference type="PANTHER" id="PTHR30510:SF2">
    <property type="entry name" value="UPF0229 PROTEIN YEAH"/>
    <property type="match status" value="1"/>
</dbReference>
<dbReference type="NCBIfam" id="TIGR02877">
    <property type="entry name" value="spore_yhbH"/>
    <property type="match status" value="1"/>
</dbReference>
<dbReference type="OrthoDB" id="9788289at2"/>
<dbReference type="InterPro" id="IPR006698">
    <property type="entry name" value="UPF0229"/>
</dbReference>
<dbReference type="SUPFAM" id="SSF53300">
    <property type="entry name" value="vWA-like"/>
    <property type="match status" value="1"/>
</dbReference>
<feature type="region of interest" description="Disordered" evidence="2">
    <location>
        <begin position="169"/>
        <end position="188"/>
    </location>
</feature>
<keyword evidence="4" id="KW-1185">Reference proteome</keyword>
<dbReference type="eggNOG" id="COG2718">
    <property type="taxonomic scope" value="Bacteria"/>
</dbReference>
<protein>
    <recommendedName>
        <fullName evidence="1">UPF0229 protein Cpap_1086</fullName>
    </recommendedName>
</protein>
<dbReference type="Proteomes" id="UP000003860">
    <property type="component" value="Unassembled WGS sequence"/>
</dbReference>
<dbReference type="RefSeq" id="WP_004621108.1">
    <property type="nucleotide sequence ID" value="NZ_ACXX02000012.1"/>
</dbReference>
<dbReference type="PANTHER" id="PTHR30510">
    <property type="entry name" value="UPF0229 PROTEIN YEAH"/>
    <property type="match status" value="1"/>
</dbReference>
<reference evidence="3" key="2">
    <citation type="submission" date="2011-01" db="EMBL/GenBank/DDBJ databases">
        <title>The Non-contiguous Finished genome of Clostridium papyrosolvens.</title>
        <authorList>
            <person name="Lucas S."/>
            <person name="Copeland A."/>
            <person name="Lapidus A."/>
            <person name="Cheng J.-F."/>
            <person name="Goodwin L."/>
            <person name="Pitluck S."/>
            <person name="Misra M."/>
            <person name="Chertkov O."/>
            <person name="Detter J.C."/>
            <person name="Han C."/>
            <person name="Tapia R."/>
            <person name="Land M."/>
            <person name="Hauser L."/>
            <person name="Kyrpides N."/>
            <person name="Ivanova N."/>
            <person name="Pagani I."/>
            <person name="Mouttaki H."/>
            <person name="He Z."/>
            <person name="Zhou J."/>
            <person name="Hemme C.L."/>
            <person name="Woyke T."/>
        </authorList>
    </citation>
    <scope>NUCLEOTIDE SEQUENCE [LARGE SCALE GENOMIC DNA]</scope>
    <source>
        <strain evidence="3">DSM 2782</strain>
    </source>
</reference>
<accession>F1TG83</accession>
<feature type="region of interest" description="Disordered" evidence="2">
    <location>
        <begin position="1"/>
        <end position="23"/>
    </location>
</feature>
<organism evidence="3 4">
    <name type="scientific">Ruminiclostridium papyrosolvens DSM 2782</name>
    <dbReference type="NCBI Taxonomy" id="588581"/>
    <lineage>
        <taxon>Bacteria</taxon>
        <taxon>Bacillati</taxon>
        <taxon>Bacillota</taxon>
        <taxon>Clostridia</taxon>
        <taxon>Eubacteriales</taxon>
        <taxon>Oscillospiraceae</taxon>
        <taxon>Ruminiclostridium</taxon>
    </lineage>
</organism>
<feature type="compositionally biased region" description="Basic and acidic residues" evidence="2">
    <location>
        <begin position="78"/>
        <end position="87"/>
    </location>
</feature>
<gene>
    <name evidence="3" type="ORF">Cpap_1086</name>
</gene>
<dbReference type="AlphaFoldDB" id="F1TG83"/>
<evidence type="ECO:0000313" key="3">
    <source>
        <dbReference type="EMBL" id="EGD46702.1"/>
    </source>
</evidence>
<proteinExistence type="inferred from homology"/>
<sequence length="398" mass="45461">MAIFRDCSNIGKDRSAEDRRRHRELVEESIKKNLGSIIAEESIIGKSKDKKIKIPIKGIKEFQFIYGKSKPGVGAGDGNEKRGDKFAGEAQAGKGKGGAGNQEGEEVYETEITIEEVIKYLFDDMNLPDIDKKQLSQLEEKSYRKLGYQHKGIPPRLAKKRSVIEKIKRKQAAKRSEDGEEATYDKESGEERFPFIEEDLRYYRIKEENKRDYNAVVLCIMDVSGSMDQTKKYLARSFYFLLYQFLRLKYANVDVVFIAHTTTAKEVNEREFFHRGESGGTYISSGYDKALEIIAERYSPANWNIYAFHCSDGDNWSEDNKRAVESANKLCEVCNLFGYGEIVPGYYNIGSTIKNEFQTKIKSKNFAAININKKEDVLPALKKLLDKASDRDEKAILN</sequence>
<name>F1TG83_9FIRM</name>
<dbReference type="InterPro" id="IPR036465">
    <property type="entry name" value="vWFA_dom_sf"/>
</dbReference>
<dbReference type="EMBL" id="ACXX02000012">
    <property type="protein sequence ID" value="EGD46702.1"/>
    <property type="molecule type" value="Genomic_DNA"/>
</dbReference>
<feature type="region of interest" description="Disordered" evidence="2">
    <location>
        <begin position="71"/>
        <end position="104"/>
    </location>
</feature>
<dbReference type="STRING" id="588581.Cpap_1086"/>
<comment type="caution">
    <text evidence="3">The sequence shown here is derived from an EMBL/GenBank/DDBJ whole genome shotgun (WGS) entry which is preliminary data.</text>
</comment>
<evidence type="ECO:0000256" key="2">
    <source>
        <dbReference type="SAM" id="MobiDB-lite"/>
    </source>
</evidence>
<evidence type="ECO:0000313" key="4">
    <source>
        <dbReference type="Proteomes" id="UP000003860"/>
    </source>
</evidence>
<evidence type="ECO:0000256" key="1">
    <source>
        <dbReference type="HAMAP-Rule" id="MF_01232"/>
    </source>
</evidence>
<dbReference type="Pfam" id="PF04285">
    <property type="entry name" value="DUF444"/>
    <property type="match status" value="1"/>
</dbReference>
<dbReference type="InterPro" id="IPR014230">
    <property type="entry name" value="Spore_YhbH"/>
</dbReference>
<comment type="similarity">
    <text evidence="1">Belongs to the UPF0229 family.</text>
</comment>
<feature type="compositionally biased region" description="Basic and acidic residues" evidence="2">
    <location>
        <begin position="11"/>
        <end position="23"/>
    </location>
</feature>
<reference evidence="3" key="1">
    <citation type="submission" date="2009-07" db="EMBL/GenBank/DDBJ databases">
        <authorList>
            <consortium name="US DOE Joint Genome Institute (JGI-PGF)"/>
            <person name="Lucas S."/>
            <person name="Copeland A."/>
            <person name="Lapidus A."/>
            <person name="Glavina del Rio T."/>
            <person name="Tice H."/>
            <person name="Bruce D."/>
            <person name="Goodwin L."/>
            <person name="Pitluck S."/>
            <person name="Larimer F."/>
            <person name="Land M.L."/>
            <person name="Mouttaki H."/>
            <person name="He Z."/>
            <person name="Zhou J."/>
            <person name="Hemme C.L."/>
        </authorList>
    </citation>
    <scope>NUCLEOTIDE SEQUENCE</scope>
    <source>
        <strain evidence="3">DSM 2782</strain>
    </source>
</reference>
<dbReference type="HAMAP" id="MF_01232">
    <property type="entry name" value="UPF0229"/>
    <property type="match status" value="1"/>
</dbReference>